<name>A0ABW4MVI5_9CAUL</name>
<dbReference type="Pfam" id="PF03544">
    <property type="entry name" value="TonB_C"/>
    <property type="match status" value="1"/>
</dbReference>
<evidence type="ECO:0000256" key="5">
    <source>
        <dbReference type="SAM" id="MobiDB-lite"/>
    </source>
</evidence>
<reference evidence="8" key="1">
    <citation type="journal article" date="2019" name="Int. J. Syst. Evol. Microbiol.">
        <title>The Global Catalogue of Microorganisms (GCM) 10K type strain sequencing project: providing services to taxonomists for standard genome sequencing and annotation.</title>
        <authorList>
            <consortium name="The Broad Institute Genomics Platform"/>
            <consortium name="The Broad Institute Genome Sequencing Center for Infectious Disease"/>
            <person name="Wu L."/>
            <person name="Ma J."/>
        </authorList>
    </citation>
    <scope>NUCLEOTIDE SEQUENCE [LARGE SCALE GENOMIC DNA]</scope>
    <source>
        <strain evidence="8">DFY28</strain>
    </source>
</reference>
<evidence type="ECO:0000313" key="7">
    <source>
        <dbReference type="EMBL" id="MFD1781773.1"/>
    </source>
</evidence>
<dbReference type="Proteomes" id="UP001597237">
    <property type="component" value="Unassembled WGS sequence"/>
</dbReference>
<dbReference type="RefSeq" id="WP_377281394.1">
    <property type="nucleotide sequence ID" value="NZ_JBHRSI010000003.1"/>
</dbReference>
<keyword evidence="4" id="KW-0472">Membrane</keyword>
<accession>A0ABW4MVI5</accession>
<dbReference type="PROSITE" id="PS52015">
    <property type="entry name" value="TONB_CTD"/>
    <property type="match status" value="1"/>
</dbReference>
<evidence type="ECO:0000256" key="1">
    <source>
        <dbReference type="ARBA" id="ARBA00004167"/>
    </source>
</evidence>
<feature type="compositionally biased region" description="Pro residues" evidence="5">
    <location>
        <begin position="69"/>
        <end position="79"/>
    </location>
</feature>
<feature type="domain" description="TonB C-terminal" evidence="6">
    <location>
        <begin position="139"/>
        <end position="231"/>
    </location>
</feature>
<evidence type="ECO:0000313" key="8">
    <source>
        <dbReference type="Proteomes" id="UP001597237"/>
    </source>
</evidence>
<keyword evidence="2" id="KW-0812">Transmembrane</keyword>
<dbReference type="SUPFAM" id="SSF74653">
    <property type="entry name" value="TolA/TonB C-terminal domain"/>
    <property type="match status" value="1"/>
</dbReference>
<dbReference type="NCBIfam" id="TIGR01352">
    <property type="entry name" value="tonB_Cterm"/>
    <property type="match status" value="1"/>
</dbReference>
<evidence type="ECO:0000256" key="3">
    <source>
        <dbReference type="ARBA" id="ARBA00022989"/>
    </source>
</evidence>
<evidence type="ECO:0000256" key="2">
    <source>
        <dbReference type="ARBA" id="ARBA00022692"/>
    </source>
</evidence>
<organism evidence="7 8">
    <name type="scientific">Phenylobacterium terrae</name>
    <dbReference type="NCBI Taxonomy" id="2665495"/>
    <lineage>
        <taxon>Bacteria</taxon>
        <taxon>Pseudomonadati</taxon>
        <taxon>Pseudomonadota</taxon>
        <taxon>Alphaproteobacteria</taxon>
        <taxon>Caulobacterales</taxon>
        <taxon>Caulobacteraceae</taxon>
        <taxon>Phenylobacterium</taxon>
    </lineage>
</organism>
<comment type="subcellular location">
    <subcellularLocation>
        <location evidence="1">Membrane</location>
        <topology evidence="1">Single-pass membrane protein</topology>
    </subcellularLocation>
</comment>
<proteinExistence type="predicted"/>
<protein>
    <submittedName>
        <fullName evidence="7">Energy transducer TonB</fullName>
    </submittedName>
</protein>
<gene>
    <name evidence="7" type="ORF">ACFSC0_00060</name>
</gene>
<keyword evidence="3" id="KW-1133">Transmembrane helix</keyword>
<evidence type="ECO:0000259" key="6">
    <source>
        <dbReference type="PROSITE" id="PS52015"/>
    </source>
</evidence>
<comment type="caution">
    <text evidence="7">The sequence shown here is derived from an EMBL/GenBank/DDBJ whole genome shotgun (WGS) entry which is preliminary data.</text>
</comment>
<evidence type="ECO:0000256" key="4">
    <source>
        <dbReference type="ARBA" id="ARBA00023136"/>
    </source>
</evidence>
<keyword evidence="8" id="KW-1185">Reference proteome</keyword>
<dbReference type="EMBL" id="JBHUEY010000001">
    <property type="protein sequence ID" value="MFD1781773.1"/>
    <property type="molecule type" value="Genomic_DNA"/>
</dbReference>
<dbReference type="Gene3D" id="3.30.1150.10">
    <property type="match status" value="1"/>
</dbReference>
<dbReference type="InterPro" id="IPR006260">
    <property type="entry name" value="TonB/TolA_C"/>
</dbReference>
<dbReference type="InterPro" id="IPR037682">
    <property type="entry name" value="TonB_C"/>
</dbReference>
<sequence length="231" mass="24330">MVAYVLPASALGALTPRRLPKGTTVAIAVSVGVHAAAGLYLAGRTFLAPEPPAIPDTPHTIVEIFTPPKAEPPPVPPETKPATTPRKSLVTTPDLPVPPIQAPVAEDPPAPSQFASVVGPPVRPPPLPEPPAPKVVTAPRWLKMPSAREVGRYYPTRAERMGTAGLAKMTCQVAADGRVRDCHVVSETPAGEGFGEAALKLARFFQMSPMMEDGRPVDGASVTIPVRFRVE</sequence>
<feature type="region of interest" description="Disordered" evidence="5">
    <location>
        <begin position="67"/>
        <end position="94"/>
    </location>
</feature>